<dbReference type="InterPro" id="IPR029063">
    <property type="entry name" value="SAM-dependent_MTases_sf"/>
</dbReference>
<dbReference type="Pfam" id="PF00145">
    <property type="entry name" value="DNA_methylase"/>
    <property type="match status" value="1"/>
</dbReference>
<dbReference type="PROSITE" id="PS00094">
    <property type="entry name" value="C5_MTASE_1"/>
    <property type="match status" value="1"/>
</dbReference>
<evidence type="ECO:0000313" key="7">
    <source>
        <dbReference type="EMBL" id="QEV23989.1"/>
    </source>
</evidence>
<dbReference type="GO" id="GO:0009307">
    <property type="term" value="P:DNA restriction-modification system"/>
    <property type="evidence" value="ECO:0007669"/>
    <property type="project" value="UniProtKB-KW"/>
</dbReference>
<evidence type="ECO:0000256" key="4">
    <source>
        <dbReference type="ARBA" id="ARBA00022691"/>
    </source>
</evidence>
<dbReference type="EC" id="2.1.1.37" evidence="1"/>
<name>A0A5J6HUF1_STRC4</name>
<keyword evidence="3 6" id="KW-0808">Transferase</keyword>
<dbReference type="PANTHER" id="PTHR46098">
    <property type="entry name" value="TRNA (CYTOSINE(38)-C(5))-METHYLTRANSFERASE"/>
    <property type="match status" value="1"/>
</dbReference>
<dbReference type="GO" id="GO:0032259">
    <property type="term" value="P:methylation"/>
    <property type="evidence" value="ECO:0007669"/>
    <property type="project" value="UniProtKB-KW"/>
</dbReference>
<proteinExistence type="inferred from homology"/>
<evidence type="ECO:0000256" key="6">
    <source>
        <dbReference type="PROSITE-ProRule" id="PRU01016"/>
    </source>
</evidence>
<dbReference type="KEGG" id="scoe:CP976_07400"/>
<dbReference type="Proteomes" id="UP000326598">
    <property type="component" value="Chromosome"/>
</dbReference>
<dbReference type="SUPFAM" id="SSF53335">
    <property type="entry name" value="S-adenosyl-L-methionine-dependent methyltransferases"/>
    <property type="match status" value="1"/>
</dbReference>
<dbReference type="PANTHER" id="PTHR46098:SF1">
    <property type="entry name" value="TRNA (CYTOSINE(38)-C(5))-METHYLTRANSFERASE"/>
    <property type="match status" value="1"/>
</dbReference>
<dbReference type="GO" id="GO:0003886">
    <property type="term" value="F:DNA (cytosine-5-)-methyltransferase activity"/>
    <property type="evidence" value="ECO:0007669"/>
    <property type="project" value="UniProtKB-EC"/>
</dbReference>
<dbReference type="InterPro" id="IPR001525">
    <property type="entry name" value="C5_MeTfrase"/>
</dbReference>
<feature type="active site" evidence="6">
    <location>
        <position position="81"/>
    </location>
</feature>
<organism evidence="7 8">
    <name type="scientific">Streptomyces coeruleorubidus</name>
    <dbReference type="NCBI Taxonomy" id="116188"/>
    <lineage>
        <taxon>Bacteria</taxon>
        <taxon>Bacillati</taxon>
        <taxon>Actinomycetota</taxon>
        <taxon>Actinomycetes</taxon>
        <taxon>Kitasatosporales</taxon>
        <taxon>Streptomycetaceae</taxon>
        <taxon>Streptomyces</taxon>
    </lineage>
</organism>
<evidence type="ECO:0000256" key="2">
    <source>
        <dbReference type="ARBA" id="ARBA00022603"/>
    </source>
</evidence>
<comment type="similarity">
    <text evidence="6">Belongs to the class I-like SAM-binding methyltransferase superfamily. C5-methyltransferase family.</text>
</comment>
<dbReference type="EMBL" id="CP023694">
    <property type="protein sequence ID" value="QEV23989.1"/>
    <property type="molecule type" value="Genomic_DNA"/>
</dbReference>
<reference evidence="7 8" key="1">
    <citation type="submission" date="2017-09" db="EMBL/GenBank/DDBJ databases">
        <authorList>
            <person name="Lee N."/>
            <person name="Cho B.-K."/>
        </authorList>
    </citation>
    <scope>NUCLEOTIDE SEQUENCE [LARGE SCALE GENOMIC DNA]</scope>
    <source>
        <strain evidence="7 8">ATCC 13740</strain>
    </source>
</reference>
<dbReference type="REBASE" id="374515">
    <property type="entry name" value="M.Sco13740ORF7400P"/>
</dbReference>
<evidence type="ECO:0000256" key="1">
    <source>
        <dbReference type="ARBA" id="ARBA00011975"/>
    </source>
</evidence>
<keyword evidence="5" id="KW-0680">Restriction system</keyword>
<dbReference type="InterPro" id="IPR018117">
    <property type="entry name" value="C5_DNA_meth_AS"/>
</dbReference>
<accession>A0A5J6HUF1</accession>
<gene>
    <name evidence="7" type="ORF">CP976_07400</name>
</gene>
<dbReference type="Gene3D" id="3.40.50.150">
    <property type="entry name" value="Vaccinia Virus protein VP39"/>
    <property type="match status" value="1"/>
</dbReference>
<dbReference type="PROSITE" id="PS51679">
    <property type="entry name" value="SAM_MT_C5"/>
    <property type="match status" value="1"/>
</dbReference>
<dbReference type="GeneID" id="91415908"/>
<protein>
    <recommendedName>
        <fullName evidence="1">DNA (cytosine-5-)-methyltransferase</fullName>
        <ecNumber evidence="1">2.1.1.37</ecNumber>
    </recommendedName>
</protein>
<keyword evidence="2 6" id="KW-0489">Methyltransferase</keyword>
<sequence length="321" mass="34082">MTSPLSAAISLCSGSGQLDEAVREATGARTVVYAENDPHASAVMAARFPGVRNLGSIDAINYRETAEQFPDLDTLIAGWPCQGISHNGHRLGLDDPRSGLWRSVAHAISAIRPARVFLENVAALKTRGLPTVAANLNELGYDLYWTITKASAIGAPHTRPRFIGYAIPGTGVTIEVPAPPALYPPLPMLPTPKATDGPNGGPNQRDGKGVYYLPGVAVRLDENWNSAELGVDYGPAVRRWAEITGRPAPSPVAPDARGNLRVSPAAYEWLMGWPTGWITDVPGIPRTELLRIAGNGVIPQQTAAGHRHLMTAAHALDAIPA</sequence>
<dbReference type="AlphaFoldDB" id="A0A5J6HUF1"/>
<evidence type="ECO:0000256" key="5">
    <source>
        <dbReference type="ARBA" id="ARBA00022747"/>
    </source>
</evidence>
<evidence type="ECO:0000256" key="3">
    <source>
        <dbReference type="ARBA" id="ARBA00022679"/>
    </source>
</evidence>
<dbReference type="InterPro" id="IPR050750">
    <property type="entry name" value="C5-MTase"/>
</dbReference>
<evidence type="ECO:0000313" key="8">
    <source>
        <dbReference type="Proteomes" id="UP000326598"/>
    </source>
</evidence>
<dbReference type="RefSeq" id="WP_150479609.1">
    <property type="nucleotide sequence ID" value="NZ_BMTB01000010.1"/>
</dbReference>
<keyword evidence="4 6" id="KW-0949">S-adenosyl-L-methionine</keyword>